<dbReference type="GeneID" id="25910279"/>
<name>A0A0L0FLW7_9EUKA</name>
<feature type="region of interest" description="Disordered" evidence="1">
    <location>
        <begin position="320"/>
        <end position="341"/>
    </location>
</feature>
<organism evidence="2 3">
    <name type="scientific">Sphaeroforma arctica JP610</name>
    <dbReference type="NCBI Taxonomy" id="667725"/>
    <lineage>
        <taxon>Eukaryota</taxon>
        <taxon>Ichthyosporea</taxon>
        <taxon>Ichthyophonida</taxon>
        <taxon>Sphaeroforma</taxon>
    </lineage>
</organism>
<reference evidence="2 3" key="1">
    <citation type="submission" date="2011-02" db="EMBL/GenBank/DDBJ databases">
        <title>The Genome Sequence of Sphaeroforma arctica JP610.</title>
        <authorList>
            <consortium name="The Broad Institute Genome Sequencing Platform"/>
            <person name="Russ C."/>
            <person name="Cuomo C."/>
            <person name="Young S.K."/>
            <person name="Zeng Q."/>
            <person name="Gargeya S."/>
            <person name="Alvarado L."/>
            <person name="Berlin A."/>
            <person name="Chapman S.B."/>
            <person name="Chen Z."/>
            <person name="Freedman E."/>
            <person name="Gellesch M."/>
            <person name="Goldberg J."/>
            <person name="Griggs A."/>
            <person name="Gujja S."/>
            <person name="Heilman E."/>
            <person name="Heiman D."/>
            <person name="Howarth C."/>
            <person name="Mehta T."/>
            <person name="Neiman D."/>
            <person name="Pearson M."/>
            <person name="Roberts A."/>
            <person name="Saif S."/>
            <person name="Shea T."/>
            <person name="Shenoy N."/>
            <person name="Sisk P."/>
            <person name="Stolte C."/>
            <person name="Sykes S."/>
            <person name="White J."/>
            <person name="Yandava C."/>
            <person name="Burger G."/>
            <person name="Gray M.W."/>
            <person name="Holland P.W.H."/>
            <person name="King N."/>
            <person name="Lang F.B.F."/>
            <person name="Roger A.J."/>
            <person name="Ruiz-Trillo I."/>
            <person name="Haas B."/>
            <person name="Nusbaum C."/>
            <person name="Birren B."/>
        </authorList>
    </citation>
    <scope>NUCLEOTIDE SEQUENCE [LARGE SCALE GENOMIC DNA]</scope>
    <source>
        <strain evidence="2 3">JP610</strain>
    </source>
</reference>
<evidence type="ECO:0000313" key="2">
    <source>
        <dbReference type="EMBL" id="KNC77772.1"/>
    </source>
</evidence>
<feature type="compositionally biased region" description="Polar residues" evidence="1">
    <location>
        <begin position="14"/>
        <end position="33"/>
    </location>
</feature>
<dbReference type="EMBL" id="KQ242636">
    <property type="protein sequence ID" value="KNC77772.1"/>
    <property type="molecule type" value="Genomic_DNA"/>
</dbReference>
<evidence type="ECO:0000313" key="3">
    <source>
        <dbReference type="Proteomes" id="UP000054560"/>
    </source>
</evidence>
<feature type="compositionally biased region" description="Basic and acidic residues" evidence="1">
    <location>
        <begin position="57"/>
        <end position="67"/>
    </location>
</feature>
<gene>
    <name evidence="2" type="ORF">SARC_09775</name>
</gene>
<feature type="compositionally biased region" description="Low complexity" evidence="1">
    <location>
        <begin position="1"/>
        <end position="13"/>
    </location>
</feature>
<feature type="region of interest" description="Disordered" evidence="1">
    <location>
        <begin position="1"/>
        <end position="82"/>
    </location>
</feature>
<proteinExistence type="predicted"/>
<sequence>TQSSHSTSSAVTSQRVPTTVESQNDGLQITRQVDSPAYTPEGKISIDRSRSTSSSPREGEFGKDTSLLKKVRGKTKKHMRSRSALLPHRVVPSRVYSNLSVRGGLPNVGDADCISLKPRRTNTAAGARMHRKNNFDTKSNSVDNSHTVLDMHVSGSCNDHSDCSPVCHLPLDGQNCAGFTASEKKAISPVHSSDEVRREFSRKVTATNVTPGLYANTISHRDLSTSACKENAETDAYSDTDTSVAAKVMLKKTKSLAEISSERYHLQAETHHRIHRCKSENLDMSSQSGTAMPTPVYERSDMSFFETELVIPQASDLSSISKSKEHIRSDEQDPINLENYSGSGTTSSSFFRKLTHIFGRGS</sequence>
<protein>
    <submittedName>
        <fullName evidence="2">Uncharacterized protein</fullName>
    </submittedName>
</protein>
<accession>A0A0L0FLW7</accession>
<keyword evidence="3" id="KW-1185">Reference proteome</keyword>
<evidence type="ECO:0000256" key="1">
    <source>
        <dbReference type="SAM" id="MobiDB-lite"/>
    </source>
</evidence>
<feature type="compositionally biased region" description="Basic residues" evidence="1">
    <location>
        <begin position="69"/>
        <end position="81"/>
    </location>
</feature>
<dbReference type="Proteomes" id="UP000054560">
    <property type="component" value="Unassembled WGS sequence"/>
</dbReference>
<feature type="non-terminal residue" evidence="2">
    <location>
        <position position="1"/>
    </location>
</feature>
<feature type="compositionally biased region" description="Basic and acidic residues" evidence="1">
    <location>
        <begin position="322"/>
        <end position="331"/>
    </location>
</feature>
<dbReference type="RefSeq" id="XP_014151674.1">
    <property type="nucleotide sequence ID" value="XM_014296199.1"/>
</dbReference>
<dbReference type="AlphaFoldDB" id="A0A0L0FLW7"/>